<dbReference type="PANTHER" id="PTHR35579:SF6">
    <property type="entry name" value="DUF324 DOMAIN-CONTAINING PROTEIN"/>
    <property type="match status" value="1"/>
</dbReference>
<dbReference type="InterPro" id="IPR052216">
    <property type="entry name" value="CRISPR_Csm3_endoribonuclease"/>
</dbReference>
<gene>
    <name evidence="3" type="ORF">KTC_24650</name>
</gene>
<evidence type="ECO:0000259" key="2">
    <source>
        <dbReference type="Pfam" id="PF03787"/>
    </source>
</evidence>
<evidence type="ECO:0000313" key="3">
    <source>
        <dbReference type="EMBL" id="BBH87714.1"/>
    </source>
</evidence>
<dbReference type="AlphaFoldDB" id="A0A455SRC4"/>
<protein>
    <recommendedName>
        <fullName evidence="2">CRISPR type III-associated protein domain-containing protein</fullName>
    </recommendedName>
</protein>
<evidence type="ECO:0000256" key="1">
    <source>
        <dbReference type="ARBA" id="ARBA00023118"/>
    </source>
</evidence>
<keyword evidence="1" id="KW-0051">Antiviral defense</keyword>
<proteinExistence type="predicted"/>
<dbReference type="GO" id="GO:0051607">
    <property type="term" value="P:defense response to virus"/>
    <property type="evidence" value="ECO:0007669"/>
    <property type="project" value="UniProtKB-KW"/>
</dbReference>
<dbReference type="CDD" id="cd09726">
    <property type="entry name" value="RAMP_I_III"/>
    <property type="match status" value="1"/>
</dbReference>
<dbReference type="PANTHER" id="PTHR35579">
    <property type="entry name" value="CRISPR SYSTEM CMS ENDORIBONUCLEASE CSM3"/>
    <property type="match status" value="1"/>
</dbReference>
<name>A0A455SRC4_9CHLR</name>
<dbReference type="EMBL" id="AP019376">
    <property type="protein sequence ID" value="BBH87714.1"/>
    <property type="molecule type" value="Genomic_DNA"/>
</dbReference>
<organism evidence="3">
    <name type="scientific">Thermosporothrix sp. COM3</name>
    <dbReference type="NCBI Taxonomy" id="2490863"/>
    <lineage>
        <taxon>Bacteria</taxon>
        <taxon>Bacillati</taxon>
        <taxon>Chloroflexota</taxon>
        <taxon>Ktedonobacteria</taxon>
        <taxon>Ktedonobacterales</taxon>
        <taxon>Thermosporotrichaceae</taxon>
        <taxon>Thermosporothrix</taxon>
    </lineage>
</organism>
<feature type="domain" description="CRISPR type III-associated protein" evidence="2">
    <location>
        <begin position="8"/>
        <end position="215"/>
    </location>
</feature>
<accession>A0A455SRC4</accession>
<reference evidence="3" key="1">
    <citation type="submission" date="2018-12" db="EMBL/GenBank/DDBJ databases">
        <title>Novel natural products biosynthetic potential of the class Ktedonobacteria.</title>
        <authorList>
            <person name="Zheng Y."/>
            <person name="Saitou A."/>
            <person name="Wang C.M."/>
            <person name="Toyoda A."/>
            <person name="Minakuchi Y."/>
            <person name="Sekiguchi Y."/>
            <person name="Ueda K."/>
            <person name="Takano H."/>
            <person name="Sakai Y."/>
            <person name="Yokota A."/>
            <person name="Yabe S."/>
        </authorList>
    </citation>
    <scope>NUCLEOTIDE SEQUENCE</scope>
    <source>
        <strain evidence="3">COM3</strain>
    </source>
</reference>
<dbReference type="Pfam" id="PF03787">
    <property type="entry name" value="RAMPs"/>
    <property type="match status" value="1"/>
</dbReference>
<sequence length="254" mass="28019">MLICIEYTLRFTAPFHLGTGISGSLIDRTISRNGKGDLYVPASTLKGALRECCEKLSRLYLPDIPLASPHNAYAALEQFGSPPTPVGRIFGTSLYPGTLHFANAILADTDDMQAISEVDEIKKQVRRGMQRSILTQVRINRITRTAVNGALYTSEFGNRSLTFEGKIKGLLNCTPVEQLAQPGQPTPTYSLLLLLAGLRLLDQLGANKSVGKGQCCCEINRVILEKRSYYRESWEAWLENLDVLQTYPGTGGHQ</sequence>
<dbReference type="InterPro" id="IPR005537">
    <property type="entry name" value="RAMP_III_fam"/>
</dbReference>